<evidence type="ECO:0000313" key="2">
    <source>
        <dbReference type="EMBL" id="EJK55953.1"/>
    </source>
</evidence>
<dbReference type="AlphaFoldDB" id="K0RQ87"/>
<evidence type="ECO:0000256" key="1">
    <source>
        <dbReference type="SAM" id="MobiDB-lite"/>
    </source>
</evidence>
<name>K0RQ87_THAOC</name>
<evidence type="ECO:0000313" key="3">
    <source>
        <dbReference type="Proteomes" id="UP000266841"/>
    </source>
</evidence>
<feature type="compositionally biased region" description="Basic and acidic residues" evidence="1">
    <location>
        <begin position="21"/>
        <end position="35"/>
    </location>
</feature>
<protein>
    <submittedName>
        <fullName evidence="2">Uncharacterized protein</fullName>
    </submittedName>
</protein>
<feature type="region of interest" description="Disordered" evidence="1">
    <location>
        <begin position="14"/>
        <end position="51"/>
    </location>
</feature>
<proteinExistence type="predicted"/>
<dbReference type="Proteomes" id="UP000266841">
    <property type="component" value="Unassembled WGS sequence"/>
</dbReference>
<feature type="region of interest" description="Disordered" evidence="1">
    <location>
        <begin position="75"/>
        <end position="152"/>
    </location>
</feature>
<keyword evidence="3" id="KW-1185">Reference proteome</keyword>
<dbReference type="EMBL" id="AGNL01032797">
    <property type="protein sequence ID" value="EJK55953.1"/>
    <property type="molecule type" value="Genomic_DNA"/>
</dbReference>
<gene>
    <name evidence="2" type="ORF">THAOC_24247</name>
</gene>
<sequence length="152" mass="16835">LSGSECCAVASRVTRSTNRAACREEGLQTEGEPREGTTSPEGPEKPRRVPPRAFFLVELPLGLVAEEKRVREFETIHIPPSSEGGGRRGLLQNARGDRERGRLIRRSDSNTGSFDREVSQVSNSVSGPKKRRSVQGRERRAERFSGGFDCPR</sequence>
<organism evidence="2 3">
    <name type="scientific">Thalassiosira oceanica</name>
    <name type="common">Marine diatom</name>
    <dbReference type="NCBI Taxonomy" id="159749"/>
    <lineage>
        <taxon>Eukaryota</taxon>
        <taxon>Sar</taxon>
        <taxon>Stramenopiles</taxon>
        <taxon>Ochrophyta</taxon>
        <taxon>Bacillariophyta</taxon>
        <taxon>Coscinodiscophyceae</taxon>
        <taxon>Thalassiosirophycidae</taxon>
        <taxon>Thalassiosirales</taxon>
        <taxon>Thalassiosiraceae</taxon>
        <taxon>Thalassiosira</taxon>
    </lineage>
</organism>
<accession>K0RQ87</accession>
<feature type="compositionally biased region" description="Basic and acidic residues" evidence="1">
    <location>
        <begin position="95"/>
        <end position="118"/>
    </location>
</feature>
<feature type="non-terminal residue" evidence="2">
    <location>
        <position position="1"/>
    </location>
</feature>
<reference evidence="2 3" key="1">
    <citation type="journal article" date="2012" name="Genome Biol.">
        <title>Genome and low-iron response of an oceanic diatom adapted to chronic iron limitation.</title>
        <authorList>
            <person name="Lommer M."/>
            <person name="Specht M."/>
            <person name="Roy A.S."/>
            <person name="Kraemer L."/>
            <person name="Andreson R."/>
            <person name="Gutowska M.A."/>
            <person name="Wolf J."/>
            <person name="Bergner S.V."/>
            <person name="Schilhabel M.B."/>
            <person name="Klostermeier U.C."/>
            <person name="Beiko R.G."/>
            <person name="Rosenstiel P."/>
            <person name="Hippler M."/>
            <person name="Laroche J."/>
        </authorList>
    </citation>
    <scope>NUCLEOTIDE SEQUENCE [LARGE SCALE GENOMIC DNA]</scope>
    <source>
        <strain evidence="2 3">CCMP1005</strain>
    </source>
</reference>
<comment type="caution">
    <text evidence="2">The sequence shown here is derived from an EMBL/GenBank/DDBJ whole genome shotgun (WGS) entry which is preliminary data.</text>
</comment>